<evidence type="ECO:0000256" key="2">
    <source>
        <dbReference type="ARBA" id="ARBA00001968"/>
    </source>
</evidence>
<dbReference type="SUPFAM" id="SSF55874">
    <property type="entry name" value="ATPase domain of HSP90 chaperone/DNA topoisomerase II/histidine kinase"/>
    <property type="match status" value="1"/>
</dbReference>
<evidence type="ECO:0000256" key="4">
    <source>
        <dbReference type="ARBA" id="ARBA00012438"/>
    </source>
</evidence>
<evidence type="ECO:0000256" key="3">
    <source>
        <dbReference type="ARBA" id="ARBA00004236"/>
    </source>
</evidence>
<comment type="subcellular location">
    <subcellularLocation>
        <location evidence="3">Cell membrane</location>
    </subcellularLocation>
</comment>
<dbReference type="SUPFAM" id="SSF47384">
    <property type="entry name" value="Homodimeric domain of signal transducing histidine kinase"/>
    <property type="match status" value="1"/>
</dbReference>
<dbReference type="PANTHER" id="PTHR45436">
    <property type="entry name" value="SENSOR HISTIDINE KINASE YKOH"/>
    <property type="match status" value="1"/>
</dbReference>
<feature type="domain" description="Histidine kinase" evidence="13">
    <location>
        <begin position="263"/>
        <end position="487"/>
    </location>
</feature>
<protein>
    <recommendedName>
        <fullName evidence="4">histidine kinase</fullName>
        <ecNumber evidence="4">2.7.13.3</ecNumber>
    </recommendedName>
</protein>
<evidence type="ECO:0000256" key="7">
    <source>
        <dbReference type="ARBA" id="ARBA00022692"/>
    </source>
</evidence>
<evidence type="ECO:0000256" key="12">
    <source>
        <dbReference type="SAM" id="MobiDB-lite"/>
    </source>
</evidence>
<feature type="domain" description="HAMP" evidence="14">
    <location>
        <begin position="195"/>
        <end position="248"/>
    </location>
</feature>
<organism evidence="15 16">
    <name type="scientific">Neomicrococcus lactis</name>
    <dbReference type="NCBI Taxonomy" id="732241"/>
    <lineage>
        <taxon>Bacteria</taxon>
        <taxon>Bacillati</taxon>
        <taxon>Actinomycetota</taxon>
        <taxon>Actinomycetes</taxon>
        <taxon>Micrococcales</taxon>
        <taxon>Micrococcaceae</taxon>
        <taxon>Neomicrococcus</taxon>
    </lineage>
</organism>
<dbReference type="InterPro" id="IPR050428">
    <property type="entry name" value="TCS_sensor_his_kinase"/>
</dbReference>
<evidence type="ECO:0000256" key="10">
    <source>
        <dbReference type="ARBA" id="ARBA00023012"/>
    </source>
</evidence>
<comment type="caution">
    <text evidence="15">The sequence shown here is derived from an EMBL/GenBank/DDBJ whole genome shotgun (WGS) entry which is preliminary data.</text>
</comment>
<keyword evidence="7" id="KW-0812">Transmembrane</keyword>
<dbReference type="Gene3D" id="3.30.565.10">
    <property type="entry name" value="Histidine kinase-like ATPase, C-terminal domain"/>
    <property type="match status" value="1"/>
</dbReference>
<reference evidence="15 16" key="1">
    <citation type="submission" date="2020-08" db="EMBL/GenBank/DDBJ databases">
        <title>Sequencing the genomes of 1000 actinobacteria strains.</title>
        <authorList>
            <person name="Klenk H.-P."/>
        </authorList>
    </citation>
    <scope>NUCLEOTIDE SEQUENCE [LARGE SCALE GENOMIC DNA]</scope>
    <source>
        <strain evidence="15 16">DSM 23694</strain>
    </source>
</reference>
<evidence type="ECO:0000256" key="11">
    <source>
        <dbReference type="ARBA" id="ARBA00023136"/>
    </source>
</evidence>
<dbReference type="Pfam" id="PF02518">
    <property type="entry name" value="HATPase_c"/>
    <property type="match status" value="1"/>
</dbReference>
<comment type="catalytic activity">
    <reaction evidence="1">
        <text>ATP + protein L-histidine = ADP + protein N-phospho-L-histidine.</text>
        <dbReference type="EC" id="2.7.13.3"/>
    </reaction>
</comment>
<evidence type="ECO:0000256" key="6">
    <source>
        <dbReference type="ARBA" id="ARBA00022679"/>
    </source>
</evidence>
<dbReference type="Gene3D" id="1.10.287.130">
    <property type="match status" value="1"/>
</dbReference>
<keyword evidence="9" id="KW-1133">Transmembrane helix</keyword>
<dbReference type="SMART" id="SM00387">
    <property type="entry name" value="HATPase_c"/>
    <property type="match status" value="1"/>
</dbReference>
<dbReference type="SMART" id="SM00388">
    <property type="entry name" value="HisKA"/>
    <property type="match status" value="1"/>
</dbReference>
<keyword evidence="10" id="KW-0902">Two-component regulatory system</keyword>
<dbReference type="CDD" id="cd00075">
    <property type="entry name" value="HATPase"/>
    <property type="match status" value="1"/>
</dbReference>
<dbReference type="RefSeq" id="WP_183642071.1">
    <property type="nucleotide sequence ID" value="NZ_JACHBL010000001.1"/>
</dbReference>
<dbReference type="InterPro" id="IPR003661">
    <property type="entry name" value="HisK_dim/P_dom"/>
</dbReference>
<dbReference type="GO" id="GO:0000155">
    <property type="term" value="F:phosphorelay sensor kinase activity"/>
    <property type="evidence" value="ECO:0007669"/>
    <property type="project" value="InterPro"/>
</dbReference>
<dbReference type="SUPFAM" id="SSF158472">
    <property type="entry name" value="HAMP domain-like"/>
    <property type="match status" value="1"/>
</dbReference>
<evidence type="ECO:0000313" key="16">
    <source>
        <dbReference type="Proteomes" id="UP000523863"/>
    </source>
</evidence>
<evidence type="ECO:0000259" key="14">
    <source>
        <dbReference type="PROSITE" id="PS50885"/>
    </source>
</evidence>
<dbReference type="Gene3D" id="6.10.340.10">
    <property type="match status" value="1"/>
</dbReference>
<evidence type="ECO:0000259" key="13">
    <source>
        <dbReference type="PROSITE" id="PS50109"/>
    </source>
</evidence>
<proteinExistence type="predicted"/>
<evidence type="ECO:0000313" key="15">
    <source>
        <dbReference type="EMBL" id="MBB5598419.1"/>
    </source>
</evidence>
<dbReference type="InterPro" id="IPR036097">
    <property type="entry name" value="HisK_dim/P_sf"/>
</dbReference>
<feature type="compositionally biased region" description="Basic and acidic residues" evidence="12">
    <location>
        <begin position="509"/>
        <end position="520"/>
    </location>
</feature>
<dbReference type="InterPro" id="IPR036890">
    <property type="entry name" value="HATPase_C_sf"/>
</dbReference>
<dbReference type="GO" id="GO:0005886">
    <property type="term" value="C:plasma membrane"/>
    <property type="evidence" value="ECO:0007669"/>
    <property type="project" value="UniProtKB-SubCell"/>
</dbReference>
<dbReference type="GO" id="GO:0005509">
    <property type="term" value="F:calcium ion binding"/>
    <property type="evidence" value="ECO:0007669"/>
    <property type="project" value="UniProtKB-ARBA"/>
</dbReference>
<dbReference type="Proteomes" id="UP000523863">
    <property type="component" value="Unassembled WGS sequence"/>
</dbReference>
<keyword evidence="6 15" id="KW-0808">Transferase</keyword>
<dbReference type="FunFam" id="3.30.565.10:FF:000006">
    <property type="entry name" value="Sensor histidine kinase WalK"/>
    <property type="match status" value="1"/>
</dbReference>
<evidence type="ECO:0000256" key="1">
    <source>
        <dbReference type="ARBA" id="ARBA00000085"/>
    </source>
</evidence>
<evidence type="ECO:0000256" key="9">
    <source>
        <dbReference type="ARBA" id="ARBA00022989"/>
    </source>
</evidence>
<gene>
    <name evidence="15" type="ORF">BKA12_001499</name>
</gene>
<dbReference type="Pfam" id="PF00512">
    <property type="entry name" value="HisKA"/>
    <property type="match status" value="1"/>
</dbReference>
<keyword evidence="5" id="KW-0597">Phosphoprotein</keyword>
<keyword evidence="11" id="KW-0472">Membrane</keyword>
<keyword evidence="16" id="KW-1185">Reference proteome</keyword>
<dbReference type="Pfam" id="PF00672">
    <property type="entry name" value="HAMP"/>
    <property type="match status" value="1"/>
</dbReference>
<comment type="cofactor">
    <cofactor evidence="2">
        <name>a divalent metal cation</name>
        <dbReference type="ChEBI" id="CHEBI:60240"/>
    </cofactor>
</comment>
<accession>A0A7W8YBC8</accession>
<dbReference type="InterPro" id="IPR003660">
    <property type="entry name" value="HAMP_dom"/>
</dbReference>
<sequence length="541" mass="58634">MDHLKKFFRQISLRSKLVALMSGLMILGIVATAWGTSYTLQSTLMQQIDSDLAANSGPLMNSMLQLNQQNSSSTQPSNTDTVRLLRFNGSIRTPDGSVYYALPTASQADTPQIPALTLAQVQELENRSLDIPGTASGSDGWRMKAFALADNSGYMTIALPLNQAKDTIEQATASIMFTGMLSTLIMSMIAYGATSRAFRPLIRVERTAAAIAAGDLSRRVEDFPPETEVGRLSHSLNAMLAHIEQAFRGRAMSERKMRQFIQDASHELRTPLVTIRGYSELYRQGGIKEPEHIAQAMGRIENEAKRMGQLVEDLLTLARLDEQRPLDVTPVDLLLLASDAVEDAKVSAPDRVVRLIGIDEGPPRSAPTRGDEARLRQVVANLMTNAMRYTPAGSPIEVAVGVLPVIDGRSDSVLAIRDHGPGISEADAKRVFERFYRADTSRQRETGGTGLGLAIVAAIAAQHDGSVRLTNTDGGGATMSIHLPHVPFEPLDGPESDMDDDDGSPLETRNVKGTDAEKSSTPENDGARGIISWTKDKGSKK</sequence>
<feature type="compositionally biased region" description="Acidic residues" evidence="12">
    <location>
        <begin position="492"/>
        <end position="504"/>
    </location>
</feature>
<evidence type="ECO:0000256" key="5">
    <source>
        <dbReference type="ARBA" id="ARBA00022553"/>
    </source>
</evidence>
<keyword evidence="8 15" id="KW-0418">Kinase</keyword>
<dbReference type="EC" id="2.7.13.3" evidence="4"/>
<feature type="region of interest" description="Disordered" evidence="12">
    <location>
        <begin position="478"/>
        <end position="541"/>
    </location>
</feature>
<evidence type="ECO:0000256" key="8">
    <source>
        <dbReference type="ARBA" id="ARBA00022777"/>
    </source>
</evidence>
<dbReference type="InterPro" id="IPR005467">
    <property type="entry name" value="His_kinase_dom"/>
</dbReference>
<dbReference type="EMBL" id="JACHBL010000001">
    <property type="protein sequence ID" value="MBB5598419.1"/>
    <property type="molecule type" value="Genomic_DNA"/>
</dbReference>
<dbReference type="SMART" id="SM00304">
    <property type="entry name" value="HAMP"/>
    <property type="match status" value="1"/>
</dbReference>
<dbReference type="InterPro" id="IPR003594">
    <property type="entry name" value="HATPase_dom"/>
</dbReference>
<dbReference type="CDD" id="cd06225">
    <property type="entry name" value="HAMP"/>
    <property type="match status" value="1"/>
</dbReference>
<dbReference type="AlphaFoldDB" id="A0A7W8YBC8"/>
<dbReference type="PROSITE" id="PS50885">
    <property type="entry name" value="HAMP"/>
    <property type="match status" value="1"/>
</dbReference>
<dbReference type="PRINTS" id="PR00344">
    <property type="entry name" value="BCTRLSENSOR"/>
</dbReference>
<name>A0A7W8YBC8_9MICC</name>
<dbReference type="PROSITE" id="PS50109">
    <property type="entry name" value="HIS_KIN"/>
    <property type="match status" value="1"/>
</dbReference>
<dbReference type="InterPro" id="IPR004358">
    <property type="entry name" value="Sig_transdc_His_kin-like_C"/>
</dbReference>
<dbReference type="PANTHER" id="PTHR45436:SF5">
    <property type="entry name" value="SENSOR HISTIDINE KINASE TRCS"/>
    <property type="match status" value="1"/>
</dbReference>
<dbReference type="CDD" id="cd00082">
    <property type="entry name" value="HisKA"/>
    <property type="match status" value="1"/>
</dbReference>
<dbReference type="FunFam" id="1.10.287.130:FF:000001">
    <property type="entry name" value="Two-component sensor histidine kinase"/>
    <property type="match status" value="1"/>
</dbReference>